<proteinExistence type="predicted"/>
<dbReference type="InterPro" id="IPR016191">
    <property type="entry name" value="Ribonuclease/ribotoxin"/>
</dbReference>
<feature type="signal peptide" evidence="4">
    <location>
        <begin position="1"/>
        <end position="19"/>
    </location>
</feature>
<evidence type="ECO:0000256" key="4">
    <source>
        <dbReference type="SAM" id="SignalP"/>
    </source>
</evidence>
<dbReference type="Proteomes" id="UP000291822">
    <property type="component" value="Unassembled WGS sequence"/>
</dbReference>
<feature type="compositionally biased region" description="Low complexity" evidence="3">
    <location>
        <begin position="30"/>
        <end position="40"/>
    </location>
</feature>
<accession>A0A4R0YVN2</accession>
<evidence type="ECO:0000256" key="3">
    <source>
        <dbReference type="SAM" id="MobiDB-lite"/>
    </source>
</evidence>
<sequence length="147" mass="16501">MRSPKSLIVIILLAMAAFAWQRLAPHQAPEAAPPAAVQPHRTSPNDDPRAATNIPALPAFLPTEAAETVGRIVRGGPFPYRQDGVIFENREGRLPMQPRGYYHEYTVETPGLDYRGARRIITGGNPPVEYYYTDDHYRTFRPFQVSP</sequence>
<dbReference type="GO" id="GO:0016787">
    <property type="term" value="F:hydrolase activity"/>
    <property type="evidence" value="ECO:0007669"/>
    <property type="project" value="UniProtKB-KW"/>
</dbReference>
<feature type="region of interest" description="Disordered" evidence="3">
    <location>
        <begin position="30"/>
        <end position="53"/>
    </location>
</feature>
<dbReference type="RefSeq" id="WP_131149734.1">
    <property type="nucleotide sequence ID" value="NZ_SJTG01000001.1"/>
</dbReference>
<organism evidence="5 6">
    <name type="scientific">Dyella soli</name>
    <dbReference type="NCBI Taxonomy" id="522319"/>
    <lineage>
        <taxon>Bacteria</taxon>
        <taxon>Pseudomonadati</taxon>
        <taxon>Pseudomonadota</taxon>
        <taxon>Gammaproteobacteria</taxon>
        <taxon>Lysobacterales</taxon>
        <taxon>Rhodanobacteraceae</taxon>
        <taxon>Dyella</taxon>
    </lineage>
</organism>
<evidence type="ECO:0000256" key="2">
    <source>
        <dbReference type="ARBA" id="ARBA00022801"/>
    </source>
</evidence>
<dbReference type="Gene3D" id="3.10.450.30">
    <property type="entry name" value="Microbial ribonucleases"/>
    <property type="match status" value="1"/>
</dbReference>
<dbReference type="SUPFAM" id="SSF53933">
    <property type="entry name" value="Microbial ribonucleases"/>
    <property type="match status" value="1"/>
</dbReference>
<keyword evidence="1" id="KW-0540">Nuclease</keyword>
<evidence type="ECO:0000256" key="1">
    <source>
        <dbReference type="ARBA" id="ARBA00022722"/>
    </source>
</evidence>
<gene>
    <name evidence="5" type="ORF">EZM97_09515</name>
</gene>
<evidence type="ECO:0000313" key="5">
    <source>
        <dbReference type="EMBL" id="TCI13483.1"/>
    </source>
</evidence>
<keyword evidence="6" id="KW-1185">Reference proteome</keyword>
<dbReference type="AlphaFoldDB" id="A0A4R0YVN2"/>
<evidence type="ECO:0000313" key="6">
    <source>
        <dbReference type="Proteomes" id="UP000291822"/>
    </source>
</evidence>
<dbReference type="InterPro" id="IPR000026">
    <property type="entry name" value="N1-like"/>
</dbReference>
<comment type="caution">
    <text evidence="5">The sequence shown here is derived from an EMBL/GenBank/DDBJ whole genome shotgun (WGS) entry which is preliminary data.</text>
</comment>
<keyword evidence="4" id="KW-0732">Signal</keyword>
<reference evidence="5 6" key="1">
    <citation type="submission" date="2019-02" db="EMBL/GenBank/DDBJ databases">
        <title>Dyella amyloliquefaciens sp. nov., isolated from forest soil.</title>
        <authorList>
            <person name="Gao Z.-H."/>
            <person name="Qiu L.-H."/>
        </authorList>
    </citation>
    <scope>NUCLEOTIDE SEQUENCE [LARGE SCALE GENOMIC DNA]</scope>
    <source>
        <strain evidence="5 6">KACC 12747</strain>
    </source>
</reference>
<feature type="chain" id="PRO_5020822284" evidence="4">
    <location>
        <begin position="20"/>
        <end position="147"/>
    </location>
</feature>
<dbReference type="GO" id="GO:0003723">
    <property type="term" value="F:RNA binding"/>
    <property type="evidence" value="ECO:0007669"/>
    <property type="project" value="InterPro"/>
</dbReference>
<dbReference type="Pfam" id="PF00545">
    <property type="entry name" value="Ribonuclease"/>
    <property type="match status" value="1"/>
</dbReference>
<dbReference type="GO" id="GO:0004521">
    <property type="term" value="F:RNA endonuclease activity"/>
    <property type="evidence" value="ECO:0007669"/>
    <property type="project" value="InterPro"/>
</dbReference>
<name>A0A4R0YVN2_9GAMM</name>
<keyword evidence="2" id="KW-0378">Hydrolase</keyword>
<dbReference type="EMBL" id="SJTG01000001">
    <property type="protein sequence ID" value="TCI13483.1"/>
    <property type="molecule type" value="Genomic_DNA"/>
</dbReference>
<protein>
    <submittedName>
        <fullName evidence="5">Ribonuclease</fullName>
    </submittedName>
</protein>